<gene>
    <name evidence="3" type="ORF">Pan216_11190</name>
</gene>
<dbReference type="InterPro" id="IPR002560">
    <property type="entry name" value="Transposase_DDE"/>
</dbReference>
<dbReference type="AlphaFoldDB" id="A0A518AZY7"/>
<feature type="domain" description="Transposase IS204/IS1001/IS1096/IS1165 DDE" evidence="1">
    <location>
        <begin position="157"/>
        <end position="395"/>
    </location>
</feature>
<keyword evidence="4" id="KW-1185">Reference proteome</keyword>
<accession>A0A518AZY7</accession>
<dbReference type="OrthoDB" id="286035at2"/>
<evidence type="ECO:0000313" key="3">
    <source>
        <dbReference type="EMBL" id="QDU60280.1"/>
    </source>
</evidence>
<dbReference type="Pfam" id="PF14690">
    <property type="entry name" value="Zn_ribbon_ISL3"/>
    <property type="match status" value="1"/>
</dbReference>
<proteinExistence type="predicted"/>
<protein>
    <submittedName>
        <fullName evidence="3">Transposase</fullName>
    </submittedName>
</protein>
<dbReference type="PANTHER" id="PTHR33498:SF1">
    <property type="entry name" value="TRANSPOSASE FOR INSERTION SEQUENCE ELEMENT IS1557"/>
    <property type="match status" value="1"/>
</dbReference>
<evidence type="ECO:0000313" key="4">
    <source>
        <dbReference type="Proteomes" id="UP000317093"/>
    </source>
</evidence>
<dbReference type="InterPro" id="IPR047951">
    <property type="entry name" value="Transpos_ISL3"/>
</dbReference>
<dbReference type="RefSeq" id="WP_145255872.1">
    <property type="nucleotide sequence ID" value="NZ_CP036279.1"/>
</dbReference>
<dbReference type="Proteomes" id="UP000317093">
    <property type="component" value="Chromosome"/>
</dbReference>
<feature type="domain" description="Transposase IS204/IS1001/IS1096/IS1165 zinc-finger" evidence="2">
    <location>
        <begin position="42"/>
        <end position="87"/>
    </location>
</feature>
<dbReference type="PANTHER" id="PTHR33498">
    <property type="entry name" value="TRANSPOSASE FOR INSERTION SEQUENCE ELEMENT IS1557"/>
    <property type="match status" value="1"/>
</dbReference>
<dbReference type="Pfam" id="PF01610">
    <property type="entry name" value="DDE_Tnp_ISL3"/>
    <property type="match status" value="1"/>
</dbReference>
<dbReference type="EMBL" id="CP036279">
    <property type="protein sequence ID" value="QDU60280.1"/>
    <property type="molecule type" value="Genomic_DNA"/>
</dbReference>
<reference evidence="3 4" key="1">
    <citation type="submission" date="2019-02" db="EMBL/GenBank/DDBJ databases">
        <title>Deep-cultivation of Planctomycetes and their phenomic and genomic characterization uncovers novel biology.</title>
        <authorList>
            <person name="Wiegand S."/>
            <person name="Jogler M."/>
            <person name="Boedeker C."/>
            <person name="Pinto D."/>
            <person name="Vollmers J."/>
            <person name="Rivas-Marin E."/>
            <person name="Kohn T."/>
            <person name="Peeters S.H."/>
            <person name="Heuer A."/>
            <person name="Rast P."/>
            <person name="Oberbeckmann S."/>
            <person name="Bunk B."/>
            <person name="Jeske O."/>
            <person name="Meyerdierks A."/>
            <person name="Storesund J.E."/>
            <person name="Kallscheuer N."/>
            <person name="Luecker S."/>
            <person name="Lage O.M."/>
            <person name="Pohl T."/>
            <person name="Merkel B.J."/>
            <person name="Hornburger P."/>
            <person name="Mueller R.-W."/>
            <person name="Bruemmer F."/>
            <person name="Labrenz M."/>
            <person name="Spormann A.M."/>
            <person name="Op den Camp H."/>
            <person name="Overmann J."/>
            <person name="Amann R."/>
            <person name="Jetten M.S.M."/>
            <person name="Mascher T."/>
            <person name="Medema M.H."/>
            <person name="Devos D.P."/>
            <person name="Kaster A.-K."/>
            <person name="Ovreas L."/>
            <person name="Rohde M."/>
            <person name="Galperin M.Y."/>
            <person name="Jogler C."/>
        </authorList>
    </citation>
    <scope>NUCLEOTIDE SEQUENCE [LARGE SCALE GENOMIC DNA]</scope>
    <source>
        <strain evidence="3 4">Pan216</strain>
    </source>
</reference>
<dbReference type="KEGG" id="knv:Pan216_11190"/>
<evidence type="ECO:0000259" key="2">
    <source>
        <dbReference type="Pfam" id="PF14690"/>
    </source>
</evidence>
<name>A0A518AZY7_9BACT</name>
<sequence length="414" mass="48916">MQLQVILNALGRHGSFVYESVVWADSSKRGLLVRIRPRRRSRPICSGCGNRGGTYDHLPERRFQHVPLWGLAVWLVYAARRVACPACGVKVERLPWASGKERTTSSFQWFLARWAKRLSWRETAAIFGTSWHTVFRAVKMAVCWGIRHRELEGIEAIGIDEVAYRKGHQYFTLVYQIDRGSRRLLWVGQDRTKETLGRFFRFFGRRRTERLKYICSDMWKAYLSVIAREANGALHILDRFHIMQLFNKAIDKVRAQEARELKRKGFEVLKRTRWLLLKRRGNLKRKEVLRLNELLTHNLRTVKCYLMKEDFQRLWDYKAPWRIGSFFQEWLDRALSTRIEPMRNLARTLERHAEQIFNWFEAKGEISAGAVEGMNLKVKLTTRRSYGFRDPSTLKYALYHNLGNLPEPPSTHKF</sequence>
<evidence type="ECO:0000259" key="1">
    <source>
        <dbReference type="Pfam" id="PF01610"/>
    </source>
</evidence>
<dbReference type="InterPro" id="IPR029261">
    <property type="entry name" value="Transposase_Znf"/>
</dbReference>
<dbReference type="NCBIfam" id="NF033550">
    <property type="entry name" value="transpos_ISL3"/>
    <property type="match status" value="1"/>
</dbReference>
<organism evidence="3 4">
    <name type="scientific">Kolteria novifilia</name>
    <dbReference type="NCBI Taxonomy" id="2527975"/>
    <lineage>
        <taxon>Bacteria</taxon>
        <taxon>Pseudomonadati</taxon>
        <taxon>Planctomycetota</taxon>
        <taxon>Planctomycetia</taxon>
        <taxon>Kolteriales</taxon>
        <taxon>Kolteriaceae</taxon>
        <taxon>Kolteria</taxon>
    </lineage>
</organism>